<evidence type="ECO:0000256" key="4">
    <source>
        <dbReference type="SAM" id="SignalP"/>
    </source>
</evidence>
<keyword evidence="3" id="KW-0472">Membrane</keyword>
<dbReference type="EMBL" id="KZ613957">
    <property type="protein sequence ID" value="PMD33116.1"/>
    <property type="molecule type" value="Genomic_DNA"/>
</dbReference>
<feature type="region of interest" description="Disordered" evidence="2">
    <location>
        <begin position="335"/>
        <end position="364"/>
    </location>
</feature>
<protein>
    <recommendedName>
        <fullName evidence="7">Mid2 domain-containing protein</fullName>
    </recommendedName>
</protein>
<keyword evidence="3" id="KW-1133">Transmembrane helix</keyword>
<keyword evidence="4" id="KW-0732">Signal</keyword>
<keyword evidence="3" id="KW-0812">Transmembrane</keyword>
<feature type="compositionally biased region" description="Low complexity" evidence="2">
    <location>
        <begin position="344"/>
        <end position="364"/>
    </location>
</feature>
<name>A0A2J6R3M7_HYAVF</name>
<dbReference type="STRING" id="1149755.A0A2J6R3M7"/>
<sequence length="461" mass="49916">MAGSFWLSWLLLTPVSALPWLGPQETFSATATADWSPVPTNAEHELFKRGLYPVNLCGWQVPQDLNYLEKANSIAGKVQATKTVIGCCSISGSCDAVYTSCIDGKHPPQSVSYPGVLTCTSTSVCYLNKFPKGYSQYGCGTTSVGETVVTSYSDSNTQLSVAIVYTGGVLEKEVPVILISSTAAAASPSTSETTRTTAILPVLSNSAVISGSTFSATPSSTSSFSLAPSPIPTTPTSETRSKELSTGAKIAIGVVAIIAVVLIILYYYFRRPKQARTSHRHPFPNITGDGEGIEYVPPFKGSENNPVKSYRSYQPQAKDIQYIPVAAPPYQTTELTPFQSTTNTATVPTSPSRSPTRSAPTPTMTPIPDVFELPTKDSAVPAITGASLPELDNPDIQNREMDFSHRESSITMAEGNLARLNREMEQVRAEKEMAIRLQQLERREAELKEQILREQERLINE</sequence>
<proteinExistence type="predicted"/>
<accession>A0A2J6R3M7</accession>
<dbReference type="OrthoDB" id="5386093at2759"/>
<evidence type="ECO:0000256" key="2">
    <source>
        <dbReference type="SAM" id="MobiDB-lite"/>
    </source>
</evidence>
<dbReference type="AlphaFoldDB" id="A0A2J6R3M7"/>
<evidence type="ECO:0000256" key="3">
    <source>
        <dbReference type="SAM" id="Phobius"/>
    </source>
</evidence>
<evidence type="ECO:0008006" key="7">
    <source>
        <dbReference type="Google" id="ProtNLM"/>
    </source>
</evidence>
<reference evidence="5 6" key="1">
    <citation type="submission" date="2016-04" db="EMBL/GenBank/DDBJ databases">
        <title>A degradative enzymes factory behind the ericoid mycorrhizal symbiosis.</title>
        <authorList>
            <consortium name="DOE Joint Genome Institute"/>
            <person name="Martino E."/>
            <person name="Morin E."/>
            <person name="Grelet G."/>
            <person name="Kuo A."/>
            <person name="Kohler A."/>
            <person name="Daghino S."/>
            <person name="Barry K."/>
            <person name="Choi C."/>
            <person name="Cichocki N."/>
            <person name="Clum A."/>
            <person name="Copeland A."/>
            <person name="Hainaut M."/>
            <person name="Haridas S."/>
            <person name="Labutti K."/>
            <person name="Lindquist E."/>
            <person name="Lipzen A."/>
            <person name="Khouja H.-R."/>
            <person name="Murat C."/>
            <person name="Ohm R."/>
            <person name="Olson A."/>
            <person name="Spatafora J."/>
            <person name="Veneault-Fourrey C."/>
            <person name="Henrissat B."/>
            <person name="Grigoriev I."/>
            <person name="Martin F."/>
            <person name="Perotto S."/>
        </authorList>
    </citation>
    <scope>NUCLEOTIDE SEQUENCE [LARGE SCALE GENOMIC DNA]</scope>
    <source>
        <strain evidence="5 6">F</strain>
    </source>
</reference>
<keyword evidence="6" id="KW-1185">Reference proteome</keyword>
<evidence type="ECO:0000256" key="1">
    <source>
        <dbReference type="SAM" id="Coils"/>
    </source>
</evidence>
<evidence type="ECO:0000313" key="5">
    <source>
        <dbReference type="EMBL" id="PMD33116.1"/>
    </source>
</evidence>
<keyword evidence="1" id="KW-0175">Coiled coil</keyword>
<gene>
    <name evidence="5" type="ORF">L207DRAFT_590185</name>
</gene>
<feature type="coiled-coil region" evidence="1">
    <location>
        <begin position="410"/>
        <end position="457"/>
    </location>
</feature>
<organism evidence="5 6">
    <name type="scientific">Hyaloscypha variabilis (strain UAMH 11265 / GT02V1 / F)</name>
    <name type="common">Meliniomyces variabilis</name>
    <dbReference type="NCBI Taxonomy" id="1149755"/>
    <lineage>
        <taxon>Eukaryota</taxon>
        <taxon>Fungi</taxon>
        <taxon>Dikarya</taxon>
        <taxon>Ascomycota</taxon>
        <taxon>Pezizomycotina</taxon>
        <taxon>Leotiomycetes</taxon>
        <taxon>Helotiales</taxon>
        <taxon>Hyaloscyphaceae</taxon>
        <taxon>Hyaloscypha</taxon>
        <taxon>Hyaloscypha variabilis</taxon>
    </lineage>
</organism>
<evidence type="ECO:0000313" key="6">
    <source>
        <dbReference type="Proteomes" id="UP000235786"/>
    </source>
</evidence>
<feature type="region of interest" description="Disordered" evidence="2">
    <location>
        <begin position="217"/>
        <end position="240"/>
    </location>
</feature>
<feature type="chain" id="PRO_5014438260" description="Mid2 domain-containing protein" evidence="4">
    <location>
        <begin position="18"/>
        <end position="461"/>
    </location>
</feature>
<feature type="transmembrane region" description="Helical" evidence="3">
    <location>
        <begin position="250"/>
        <end position="269"/>
    </location>
</feature>
<feature type="signal peptide" evidence="4">
    <location>
        <begin position="1"/>
        <end position="17"/>
    </location>
</feature>
<feature type="compositionally biased region" description="Low complexity" evidence="2">
    <location>
        <begin position="217"/>
        <end position="238"/>
    </location>
</feature>
<dbReference type="Proteomes" id="UP000235786">
    <property type="component" value="Unassembled WGS sequence"/>
</dbReference>